<feature type="compositionally biased region" description="Polar residues" evidence="1">
    <location>
        <begin position="263"/>
        <end position="284"/>
    </location>
</feature>
<evidence type="ECO:0000313" key="3">
    <source>
        <dbReference type="Proteomes" id="UP001642483"/>
    </source>
</evidence>
<protein>
    <submittedName>
        <fullName evidence="2">Uncharacterized protein</fullName>
    </submittedName>
</protein>
<feature type="compositionally biased region" description="Basic residues" evidence="1">
    <location>
        <begin position="204"/>
        <end position="219"/>
    </location>
</feature>
<dbReference type="Proteomes" id="UP001642483">
    <property type="component" value="Unassembled WGS sequence"/>
</dbReference>
<evidence type="ECO:0000256" key="1">
    <source>
        <dbReference type="SAM" id="MobiDB-lite"/>
    </source>
</evidence>
<sequence>MAQQSVSSGPDGQDGRPGFHNLNILLKSFDQISRVAPDAKQELQVLLDQNKHLENEYKTLQKKIEESGPKINKLENDLQAQVEKTVALENEKRSLETEKQDLQKNVFDLKNIIKNLEEQLKIDELDTKLLNHDLKLTRQSSKRMKQKNKELKKSKKRYQFLLMEMMKEEQESSSEEQDESNDEEEDEENEYDYVQFQRGASMRQSRRSRRLSSRFRRSLRNTMNGQDGRPLPDPPITSAGAQAHDDVTSSLSSFSNRSFWQSPTAVTPSSDETNNRSETNSLVDSTVARVAFSV</sequence>
<comment type="caution">
    <text evidence="2">The sequence shown here is derived from an EMBL/GenBank/DDBJ whole genome shotgun (WGS) entry which is preliminary data.</text>
</comment>
<evidence type="ECO:0000313" key="2">
    <source>
        <dbReference type="EMBL" id="CAK8681342.1"/>
    </source>
</evidence>
<reference evidence="2 3" key="1">
    <citation type="submission" date="2024-02" db="EMBL/GenBank/DDBJ databases">
        <authorList>
            <person name="Daric V."/>
            <person name="Darras S."/>
        </authorList>
    </citation>
    <scope>NUCLEOTIDE SEQUENCE [LARGE SCALE GENOMIC DNA]</scope>
</reference>
<organism evidence="2 3">
    <name type="scientific">Clavelina lepadiformis</name>
    <name type="common">Light-bulb sea squirt</name>
    <name type="synonym">Ascidia lepadiformis</name>
    <dbReference type="NCBI Taxonomy" id="159417"/>
    <lineage>
        <taxon>Eukaryota</taxon>
        <taxon>Metazoa</taxon>
        <taxon>Chordata</taxon>
        <taxon>Tunicata</taxon>
        <taxon>Ascidiacea</taxon>
        <taxon>Aplousobranchia</taxon>
        <taxon>Clavelinidae</taxon>
        <taxon>Clavelina</taxon>
    </lineage>
</organism>
<accession>A0ABP0FNX0</accession>
<keyword evidence="3" id="KW-1185">Reference proteome</keyword>
<feature type="region of interest" description="Disordered" evidence="1">
    <location>
        <begin position="1"/>
        <end position="20"/>
    </location>
</feature>
<feature type="region of interest" description="Disordered" evidence="1">
    <location>
        <begin position="167"/>
        <end position="285"/>
    </location>
</feature>
<feature type="compositionally biased region" description="Acidic residues" evidence="1">
    <location>
        <begin position="171"/>
        <end position="191"/>
    </location>
</feature>
<gene>
    <name evidence="2" type="ORF">CVLEPA_LOCUS11554</name>
</gene>
<feature type="compositionally biased region" description="Polar residues" evidence="1">
    <location>
        <begin position="1"/>
        <end position="10"/>
    </location>
</feature>
<proteinExistence type="predicted"/>
<dbReference type="EMBL" id="CAWYQH010000079">
    <property type="protein sequence ID" value="CAK8681342.1"/>
    <property type="molecule type" value="Genomic_DNA"/>
</dbReference>
<feature type="compositionally biased region" description="Low complexity" evidence="1">
    <location>
        <begin position="249"/>
        <end position="262"/>
    </location>
</feature>
<name>A0ABP0FNX0_CLALP</name>